<dbReference type="RefSeq" id="WP_145446592.1">
    <property type="nucleotide sequence ID" value="NZ_CP036280.1"/>
</dbReference>
<keyword evidence="5" id="KW-1185">Reference proteome</keyword>
<dbReference type="PANTHER" id="PTHR43022">
    <property type="entry name" value="PROTEIN SMF"/>
    <property type="match status" value="1"/>
</dbReference>
<proteinExistence type="inferred from homology"/>
<accession>A0A518BZM7</accession>
<dbReference type="InterPro" id="IPR041614">
    <property type="entry name" value="DprA_WH"/>
</dbReference>
<dbReference type="Proteomes" id="UP000320386">
    <property type="component" value="Chromosome"/>
</dbReference>
<evidence type="ECO:0000259" key="3">
    <source>
        <dbReference type="Pfam" id="PF17782"/>
    </source>
</evidence>
<name>A0A518BZM7_9BACT</name>
<evidence type="ECO:0000259" key="2">
    <source>
        <dbReference type="Pfam" id="PF02481"/>
    </source>
</evidence>
<evidence type="ECO:0000313" key="4">
    <source>
        <dbReference type="EMBL" id="QDU72426.1"/>
    </source>
</evidence>
<dbReference type="AlphaFoldDB" id="A0A518BZM7"/>
<dbReference type="InterPro" id="IPR057666">
    <property type="entry name" value="DrpA_SLOG"/>
</dbReference>
<feature type="domain" description="DprA winged helix" evidence="3">
    <location>
        <begin position="343"/>
        <end position="396"/>
    </location>
</feature>
<dbReference type="KEGG" id="mcad:Pan265_22910"/>
<dbReference type="EMBL" id="CP036280">
    <property type="protein sequence ID" value="QDU72426.1"/>
    <property type="molecule type" value="Genomic_DNA"/>
</dbReference>
<dbReference type="Pfam" id="PF02481">
    <property type="entry name" value="DNA_processg_A"/>
    <property type="match status" value="1"/>
</dbReference>
<dbReference type="InterPro" id="IPR036388">
    <property type="entry name" value="WH-like_DNA-bd_sf"/>
</dbReference>
<dbReference type="GO" id="GO:0009294">
    <property type="term" value="P:DNA-mediated transformation"/>
    <property type="evidence" value="ECO:0007669"/>
    <property type="project" value="InterPro"/>
</dbReference>
<reference evidence="4 5" key="1">
    <citation type="submission" date="2019-02" db="EMBL/GenBank/DDBJ databases">
        <title>Deep-cultivation of Planctomycetes and their phenomic and genomic characterization uncovers novel biology.</title>
        <authorList>
            <person name="Wiegand S."/>
            <person name="Jogler M."/>
            <person name="Boedeker C."/>
            <person name="Pinto D."/>
            <person name="Vollmers J."/>
            <person name="Rivas-Marin E."/>
            <person name="Kohn T."/>
            <person name="Peeters S.H."/>
            <person name="Heuer A."/>
            <person name="Rast P."/>
            <person name="Oberbeckmann S."/>
            <person name="Bunk B."/>
            <person name="Jeske O."/>
            <person name="Meyerdierks A."/>
            <person name="Storesund J.E."/>
            <person name="Kallscheuer N."/>
            <person name="Luecker S."/>
            <person name="Lage O.M."/>
            <person name="Pohl T."/>
            <person name="Merkel B.J."/>
            <person name="Hornburger P."/>
            <person name="Mueller R.-W."/>
            <person name="Bruemmer F."/>
            <person name="Labrenz M."/>
            <person name="Spormann A.M."/>
            <person name="Op den Camp H."/>
            <person name="Overmann J."/>
            <person name="Amann R."/>
            <person name="Jetten M.S.M."/>
            <person name="Mascher T."/>
            <person name="Medema M.H."/>
            <person name="Devos D.P."/>
            <person name="Kaster A.-K."/>
            <person name="Ovreas L."/>
            <person name="Rohde M."/>
            <person name="Galperin M.Y."/>
            <person name="Jogler C."/>
        </authorList>
    </citation>
    <scope>NUCLEOTIDE SEQUENCE [LARGE SCALE GENOMIC DNA]</scope>
    <source>
        <strain evidence="4 5">Pan265</strain>
    </source>
</reference>
<evidence type="ECO:0000256" key="1">
    <source>
        <dbReference type="ARBA" id="ARBA00006525"/>
    </source>
</evidence>
<organism evidence="4 5">
    <name type="scientific">Mucisphaera calidilacus</name>
    <dbReference type="NCBI Taxonomy" id="2527982"/>
    <lineage>
        <taxon>Bacteria</taxon>
        <taxon>Pseudomonadati</taxon>
        <taxon>Planctomycetota</taxon>
        <taxon>Phycisphaerae</taxon>
        <taxon>Phycisphaerales</taxon>
        <taxon>Phycisphaeraceae</taxon>
        <taxon>Mucisphaera</taxon>
    </lineage>
</organism>
<dbReference type="Gene3D" id="3.40.50.450">
    <property type="match status" value="1"/>
</dbReference>
<dbReference type="InterPro" id="IPR003488">
    <property type="entry name" value="DprA"/>
</dbReference>
<feature type="domain" description="Smf/DprA SLOG" evidence="2">
    <location>
        <begin position="95"/>
        <end position="306"/>
    </location>
</feature>
<protein>
    <submittedName>
        <fullName evidence="4">Uncharacterized protein</fullName>
    </submittedName>
</protein>
<dbReference type="NCBIfam" id="TIGR00732">
    <property type="entry name" value="dprA"/>
    <property type="match status" value="1"/>
</dbReference>
<sequence>MDETCVPEDVSRGEVEAQLSLQLTRGLGVRRIGQLLERFGTAEGVVEASEAGFRGLHGVTASGAARLSEALGRVRSEGLAVQELERCAEAGVRLVVRGGAGYPVLLRDLPDAPPVLWVRGRVDGEDRLTLAVVGSRRCSGYGRRQAEVFAGRCASLGFTIVSGGAIGVDGVAHRSAVRSGGTTVAVIGSGLGRPYPERHEDLFHNMVDSGRGGLMSELPMLTPPSAENFPRRNRIISGMSLGTLVIEAGERSGALITARICVEEHGRELMAVPGPVDSGDSAGCHRVIREQWATLVTQPEEVLEQIAETRASLLVREEPVAKKRRVVRKAKEEPAVAKPVVDPLATLEGVPRAVAEVLREPLTLDQVVERVGRSMAEVQSVLTRLEIKGLVVRCEGRLRLRH</sequence>
<evidence type="ECO:0000313" key="5">
    <source>
        <dbReference type="Proteomes" id="UP000320386"/>
    </source>
</evidence>
<dbReference type="Gene3D" id="1.10.10.10">
    <property type="entry name" value="Winged helix-like DNA-binding domain superfamily/Winged helix DNA-binding domain"/>
    <property type="match status" value="1"/>
</dbReference>
<gene>
    <name evidence="4" type="ORF">Pan265_22910</name>
</gene>
<comment type="similarity">
    <text evidence="1">Belongs to the DprA/Smf family.</text>
</comment>
<dbReference type="PANTHER" id="PTHR43022:SF1">
    <property type="entry name" value="PROTEIN SMF"/>
    <property type="match status" value="1"/>
</dbReference>
<dbReference type="OrthoDB" id="9785707at2"/>
<dbReference type="Pfam" id="PF17782">
    <property type="entry name" value="WHD_DprA"/>
    <property type="match status" value="1"/>
</dbReference>
<dbReference type="SUPFAM" id="SSF102405">
    <property type="entry name" value="MCP/YpsA-like"/>
    <property type="match status" value="1"/>
</dbReference>